<keyword evidence="4 8" id="KW-0812">Transmembrane</keyword>
<evidence type="ECO:0000256" key="1">
    <source>
        <dbReference type="ARBA" id="ARBA00004571"/>
    </source>
</evidence>
<evidence type="ECO:0000313" key="11">
    <source>
        <dbReference type="Proteomes" id="UP000664002"/>
    </source>
</evidence>
<keyword evidence="2 8" id="KW-0813">Transport</keyword>
<sequence>MPDLVDGKRVNSRNAVFRHNDFDLNWIPVDAIERIEVVRGPMSSLYGSDALGGVVNIITKKIGQKWTGTLSADTTIQEHRDRGDTYNGQFFTSGPLIDGVLE</sequence>
<keyword evidence="3 8" id="KW-1134">Transmembrane beta strand</keyword>
<dbReference type="AlphaFoldDB" id="A0A939NRT9"/>
<accession>A0A939NRT9</accession>
<dbReference type="Gene3D" id="2.40.170.20">
    <property type="entry name" value="TonB-dependent receptor, beta-barrel domain"/>
    <property type="match status" value="1"/>
</dbReference>
<evidence type="ECO:0000256" key="3">
    <source>
        <dbReference type="ARBA" id="ARBA00022452"/>
    </source>
</evidence>
<dbReference type="SUPFAM" id="SSF56935">
    <property type="entry name" value="Porins"/>
    <property type="match status" value="1"/>
</dbReference>
<feature type="domain" description="TonB-dependent receptor plug" evidence="9">
    <location>
        <begin position="4"/>
        <end position="54"/>
    </location>
</feature>
<dbReference type="EMBL" id="JAGETM010000002">
    <property type="protein sequence ID" value="MBO1997169.1"/>
    <property type="molecule type" value="Genomic_DNA"/>
</dbReference>
<protein>
    <submittedName>
        <fullName evidence="10">TonB-dependent receptor plug domain-containing protein</fullName>
    </submittedName>
</protein>
<comment type="caution">
    <text evidence="10">The sequence shown here is derived from an EMBL/GenBank/DDBJ whole genome shotgun (WGS) entry which is preliminary data.</text>
</comment>
<evidence type="ECO:0000256" key="4">
    <source>
        <dbReference type="ARBA" id="ARBA00022692"/>
    </source>
</evidence>
<dbReference type="PANTHER" id="PTHR30069:SF53">
    <property type="entry name" value="COLICIN I RECEPTOR-RELATED"/>
    <property type="match status" value="1"/>
</dbReference>
<comment type="similarity">
    <text evidence="8">Belongs to the TonB-dependent receptor family.</text>
</comment>
<dbReference type="InterPro" id="IPR037066">
    <property type="entry name" value="Plug_dom_sf"/>
</dbReference>
<gene>
    <name evidence="10" type="ORF">J4730_03630</name>
</gene>
<keyword evidence="10" id="KW-0675">Receptor</keyword>
<dbReference type="InterPro" id="IPR012910">
    <property type="entry name" value="Plug_dom"/>
</dbReference>
<name>A0A939NRT9_KLEPN</name>
<evidence type="ECO:0000256" key="5">
    <source>
        <dbReference type="ARBA" id="ARBA00022729"/>
    </source>
</evidence>
<dbReference type="GO" id="GO:0044718">
    <property type="term" value="P:siderophore transmembrane transport"/>
    <property type="evidence" value="ECO:0007669"/>
    <property type="project" value="TreeGrafter"/>
</dbReference>
<evidence type="ECO:0000256" key="8">
    <source>
        <dbReference type="PROSITE-ProRule" id="PRU01360"/>
    </source>
</evidence>
<dbReference type="GO" id="GO:0009279">
    <property type="term" value="C:cell outer membrane"/>
    <property type="evidence" value="ECO:0007669"/>
    <property type="project" value="UniProtKB-SubCell"/>
</dbReference>
<keyword evidence="7 8" id="KW-0998">Cell outer membrane</keyword>
<keyword evidence="5" id="KW-0732">Signal</keyword>
<dbReference type="Gene3D" id="2.170.130.10">
    <property type="entry name" value="TonB-dependent receptor, plug domain"/>
    <property type="match status" value="1"/>
</dbReference>
<dbReference type="InterPro" id="IPR039426">
    <property type="entry name" value="TonB-dep_rcpt-like"/>
</dbReference>
<dbReference type="InterPro" id="IPR036942">
    <property type="entry name" value="Beta-barrel_TonB_sf"/>
</dbReference>
<dbReference type="PANTHER" id="PTHR30069">
    <property type="entry name" value="TONB-DEPENDENT OUTER MEMBRANE RECEPTOR"/>
    <property type="match status" value="1"/>
</dbReference>
<evidence type="ECO:0000256" key="7">
    <source>
        <dbReference type="ARBA" id="ARBA00023237"/>
    </source>
</evidence>
<comment type="subcellular location">
    <subcellularLocation>
        <location evidence="1 8">Cell outer membrane</location>
        <topology evidence="1 8">Multi-pass membrane protein</topology>
    </subcellularLocation>
</comment>
<evidence type="ECO:0000259" key="9">
    <source>
        <dbReference type="Pfam" id="PF07715"/>
    </source>
</evidence>
<dbReference type="GO" id="GO:0015344">
    <property type="term" value="F:siderophore uptake transmembrane transporter activity"/>
    <property type="evidence" value="ECO:0007669"/>
    <property type="project" value="TreeGrafter"/>
</dbReference>
<dbReference type="Proteomes" id="UP000664002">
    <property type="component" value="Unassembled WGS sequence"/>
</dbReference>
<organism evidence="10 11">
    <name type="scientific">Klebsiella pneumoniae</name>
    <dbReference type="NCBI Taxonomy" id="573"/>
    <lineage>
        <taxon>Bacteria</taxon>
        <taxon>Pseudomonadati</taxon>
        <taxon>Pseudomonadota</taxon>
        <taxon>Gammaproteobacteria</taxon>
        <taxon>Enterobacterales</taxon>
        <taxon>Enterobacteriaceae</taxon>
        <taxon>Klebsiella/Raoultella group</taxon>
        <taxon>Klebsiella</taxon>
        <taxon>Klebsiella pneumoniae complex</taxon>
    </lineage>
</organism>
<evidence type="ECO:0000256" key="2">
    <source>
        <dbReference type="ARBA" id="ARBA00022448"/>
    </source>
</evidence>
<keyword evidence="6 8" id="KW-0472">Membrane</keyword>
<evidence type="ECO:0000313" key="10">
    <source>
        <dbReference type="EMBL" id="MBO1997169.1"/>
    </source>
</evidence>
<reference evidence="10" key="1">
    <citation type="submission" date="2021-03" db="EMBL/GenBank/DDBJ databases">
        <title>Molecular epidemiology and mechanisms of colistin and carbapenem resistance in Enterobacteriaceae from clinical isolates, the environment and porcine samples in Pretoria, South Africa.</title>
        <authorList>
            <person name="Bogoshi D."/>
            <person name="Mbelle N.M."/>
            <person name="Naidoo V."/>
            <person name="Osei Sekyere J."/>
        </authorList>
    </citation>
    <scope>NUCLEOTIDE SEQUENCE</scope>
    <source>
        <strain evidence="10">C027</strain>
    </source>
</reference>
<dbReference type="PROSITE" id="PS52016">
    <property type="entry name" value="TONB_DEPENDENT_REC_3"/>
    <property type="match status" value="1"/>
</dbReference>
<evidence type="ECO:0000256" key="6">
    <source>
        <dbReference type="ARBA" id="ARBA00023136"/>
    </source>
</evidence>
<proteinExistence type="inferred from homology"/>
<dbReference type="Pfam" id="PF07715">
    <property type="entry name" value="Plug"/>
    <property type="match status" value="1"/>
</dbReference>